<evidence type="ECO:0000313" key="6">
    <source>
        <dbReference type="Proteomes" id="UP000017246"/>
    </source>
</evidence>
<organism evidence="5 6">
    <name type="scientific">Echinococcus multilocularis</name>
    <name type="common">Fox tapeworm</name>
    <dbReference type="NCBI Taxonomy" id="6211"/>
    <lineage>
        <taxon>Eukaryota</taxon>
        <taxon>Metazoa</taxon>
        <taxon>Spiralia</taxon>
        <taxon>Lophotrochozoa</taxon>
        <taxon>Platyhelminthes</taxon>
        <taxon>Cestoda</taxon>
        <taxon>Eucestoda</taxon>
        <taxon>Cyclophyllidea</taxon>
        <taxon>Taeniidae</taxon>
        <taxon>Echinococcus</taxon>
    </lineage>
</organism>
<evidence type="ECO:0000256" key="4">
    <source>
        <dbReference type="ARBA" id="ARBA00026118"/>
    </source>
</evidence>
<evidence type="ECO:0000313" key="5">
    <source>
        <dbReference type="EMBL" id="CDI97380.1"/>
    </source>
</evidence>
<dbReference type="eggNOG" id="KOG1208">
    <property type="taxonomic scope" value="Eukaryota"/>
</dbReference>
<dbReference type="GO" id="GO:0004090">
    <property type="term" value="F:carbonyl reductase (NADPH) activity"/>
    <property type="evidence" value="ECO:0007669"/>
    <property type="project" value="UniProtKB-EC"/>
</dbReference>
<accession>A0A087VYI8</accession>
<dbReference type="EC" id="1.1.1.184" evidence="4"/>
<dbReference type="Proteomes" id="UP000017246">
    <property type="component" value="Unassembled WGS sequence"/>
</dbReference>
<dbReference type="InterPro" id="IPR045313">
    <property type="entry name" value="CBR1-like"/>
</dbReference>
<dbReference type="OMA" id="KAFDIMN"/>
<dbReference type="SUPFAM" id="SSF51735">
    <property type="entry name" value="NAD(P)-binding Rossmann-fold domains"/>
    <property type="match status" value="1"/>
</dbReference>
<evidence type="ECO:0000256" key="2">
    <source>
        <dbReference type="ARBA" id="ARBA00022857"/>
    </source>
</evidence>
<dbReference type="InterPro" id="IPR002347">
    <property type="entry name" value="SDR_fam"/>
</dbReference>
<dbReference type="CDD" id="cd05324">
    <property type="entry name" value="carb_red_PTCR-like_SDR_c"/>
    <property type="match status" value="1"/>
</dbReference>
<dbReference type="PANTHER" id="PTHR43963:SF6">
    <property type="entry name" value="CHAIN DEHYDROGENASE FAMILY PROTEIN, PUTATIVE (AFU_ORTHOLOGUE AFUA_3G15350)-RELATED"/>
    <property type="match status" value="1"/>
</dbReference>
<comment type="similarity">
    <text evidence="1">Belongs to the short-chain dehydrogenases/reductases (SDR) family.</text>
</comment>
<evidence type="ECO:0000256" key="1">
    <source>
        <dbReference type="ARBA" id="ARBA00006484"/>
    </source>
</evidence>
<keyword evidence="3" id="KW-0560">Oxidoreductase</keyword>
<reference evidence="5" key="2">
    <citation type="submission" date="2015-11" db="EMBL/GenBank/DDBJ databases">
        <authorList>
            <person name="Zhang Y."/>
            <person name="Guo Z."/>
        </authorList>
    </citation>
    <scope>NUCLEOTIDE SEQUENCE</scope>
</reference>
<protein>
    <recommendedName>
        <fullName evidence="4">carbonyl reductase (NADPH)</fullName>
        <ecNumber evidence="4">1.1.1.184</ecNumber>
    </recommendedName>
</protein>
<dbReference type="STRING" id="6211.A0A087VYI8"/>
<reference evidence="5" key="1">
    <citation type="journal article" date="2013" name="Nature">
        <title>The genomes of four tapeworm species reveal adaptations to parasitism.</title>
        <authorList>
            <person name="Tsai I.J."/>
            <person name="Zarowiecki M."/>
            <person name="Holroyd N."/>
            <person name="Garciarrubio A."/>
            <person name="Sanchez-Flores A."/>
            <person name="Brooks K.L."/>
            <person name="Tracey A."/>
            <person name="Bobes R.J."/>
            <person name="Fragoso G."/>
            <person name="Sciutto E."/>
            <person name="Aslett M."/>
            <person name="Beasley H."/>
            <person name="Bennett H.M."/>
            <person name="Cai J."/>
            <person name="Camicia F."/>
            <person name="Clark R."/>
            <person name="Cucher M."/>
            <person name="De Silva N."/>
            <person name="Day T.A."/>
            <person name="Deplazes P."/>
            <person name="Estrada K."/>
            <person name="Fernandez C."/>
            <person name="Holland P.W."/>
            <person name="Hou J."/>
            <person name="Hu S."/>
            <person name="Huckvale T."/>
            <person name="Hung S.S."/>
            <person name="Kamenetzky L."/>
            <person name="Keane J.A."/>
            <person name="Kiss F."/>
            <person name="Koziol U."/>
            <person name="Lambert O."/>
            <person name="Liu K."/>
            <person name="Luo X."/>
            <person name="Luo Y."/>
            <person name="Macchiaroli N."/>
            <person name="Nichol S."/>
            <person name="Paps J."/>
            <person name="Parkinson J."/>
            <person name="Pouchkina-Stantcheva N."/>
            <person name="Riddiford N."/>
            <person name="Rosenzvit M."/>
            <person name="Salinas G."/>
            <person name="Wasmuth J.D."/>
            <person name="Zamanian M."/>
            <person name="Zheng Y."/>
            <person name="Cai X."/>
            <person name="Soberon X."/>
            <person name="Olson P.D."/>
            <person name="Laclette J.P."/>
            <person name="Brehm K."/>
            <person name="Berriman M."/>
            <person name="Garciarrubio A."/>
            <person name="Bobes R.J."/>
            <person name="Fragoso G."/>
            <person name="Sanchez-Flores A."/>
            <person name="Estrada K."/>
            <person name="Cevallos M.A."/>
            <person name="Morett E."/>
            <person name="Gonzalez V."/>
            <person name="Portillo T."/>
            <person name="Ochoa-Leyva A."/>
            <person name="Jose M.V."/>
            <person name="Sciutto E."/>
            <person name="Landa A."/>
            <person name="Jimenez L."/>
            <person name="Valdes V."/>
            <person name="Carrero J.C."/>
            <person name="Larralde C."/>
            <person name="Morales-Montor J."/>
            <person name="Limon-Lason J."/>
            <person name="Soberon X."/>
            <person name="Laclette J.P."/>
        </authorList>
    </citation>
    <scope>NUCLEOTIDE SEQUENCE [LARGE SCALE GENOMIC DNA]</scope>
</reference>
<dbReference type="OrthoDB" id="7289984at2759"/>
<dbReference type="PANTHER" id="PTHR43963">
    <property type="entry name" value="CARBONYL REDUCTASE 1-RELATED"/>
    <property type="match status" value="1"/>
</dbReference>
<keyword evidence="6" id="KW-1185">Reference proteome</keyword>
<proteinExistence type="inferred from homology"/>
<sequence>MKVAIVTGANRGIGKGLVERFARELQPSSDWHIYLTARNEKLGLEAVKSLEEKGLSVKFHQLDITDSASRWRLAHFMEKNYPEGIHILVNNAGILNDSGPSSTYGDRAKATMLVNYTGNVDMCKEFLPLMATDSRLVNMCTGDLVWAFQGISKELSDRFRRPMTLEELDEIMASFVSHSQKGDHRKAGFVQSAYGVSKLGFYKATLILAEQMKSDPRHILINCCCPGYVKTDMTGYCGNKTIPEGVDTPFYLATLPVGCTEPYGEFISERKVVDLDQPFYF</sequence>
<dbReference type="EMBL" id="LN902844">
    <property type="protein sequence ID" value="CDI97380.1"/>
    <property type="molecule type" value="Genomic_DNA"/>
</dbReference>
<dbReference type="InterPro" id="IPR036291">
    <property type="entry name" value="NAD(P)-bd_dom_sf"/>
</dbReference>
<keyword evidence="2" id="KW-0521">NADP</keyword>
<dbReference type="PRINTS" id="PR00081">
    <property type="entry name" value="GDHRDH"/>
</dbReference>
<dbReference type="Pfam" id="PF00106">
    <property type="entry name" value="adh_short"/>
    <property type="match status" value="1"/>
</dbReference>
<evidence type="ECO:0000256" key="3">
    <source>
        <dbReference type="ARBA" id="ARBA00023002"/>
    </source>
</evidence>
<name>A0A087VYI8_ECHMU</name>
<gene>
    <name evidence="5" type="ORF">EmuJ_000115300</name>
</gene>
<dbReference type="AlphaFoldDB" id="A0A087VYI8"/>
<dbReference type="Gene3D" id="3.40.50.720">
    <property type="entry name" value="NAD(P)-binding Rossmann-like Domain"/>
    <property type="match status" value="1"/>
</dbReference>